<feature type="compositionally biased region" description="Low complexity" evidence="3">
    <location>
        <begin position="1521"/>
        <end position="1544"/>
    </location>
</feature>
<gene>
    <name evidence="5" type="ORF">PR048_032007</name>
</gene>
<evidence type="ECO:0000256" key="2">
    <source>
        <dbReference type="ARBA" id="ARBA00023125"/>
    </source>
</evidence>
<dbReference type="EMBL" id="JARBHB010000015">
    <property type="protein sequence ID" value="KAJ8868198.1"/>
    <property type="molecule type" value="Genomic_DNA"/>
</dbReference>
<feature type="region of interest" description="Disordered" evidence="3">
    <location>
        <begin position="3277"/>
        <end position="3296"/>
    </location>
</feature>
<organism evidence="5 6">
    <name type="scientific">Dryococelus australis</name>
    <dbReference type="NCBI Taxonomy" id="614101"/>
    <lineage>
        <taxon>Eukaryota</taxon>
        <taxon>Metazoa</taxon>
        <taxon>Ecdysozoa</taxon>
        <taxon>Arthropoda</taxon>
        <taxon>Hexapoda</taxon>
        <taxon>Insecta</taxon>
        <taxon>Pterygota</taxon>
        <taxon>Neoptera</taxon>
        <taxon>Polyneoptera</taxon>
        <taxon>Phasmatodea</taxon>
        <taxon>Verophasmatodea</taxon>
        <taxon>Anareolatae</taxon>
        <taxon>Phasmatidae</taxon>
        <taxon>Eurycanthinae</taxon>
        <taxon>Dryococelus</taxon>
    </lineage>
</organism>
<dbReference type="Proteomes" id="UP001159363">
    <property type="component" value="Chromosome 14"/>
</dbReference>
<evidence type="ECO:0000313" key="6">
    <source>
        <dbReference type="Proteomes" id="UP001159363"/>
    </source>
</evidence>
<evidence type="ECO:0000313" key="5">
    <source>
        <dbReference type="EMBL" id="KAJ8868198.1"/>
    </source>
</evidence>
<dbReference type="InterPro" id="IPR039782">
    <property type="entry name" value="VPS13B"/>
</dbReference>
<comment type="subcellular location">
    <subcellularLocation>
        <location evidence="1">Nucleus</location>
    </subcellularLocation>
</comment>
<evidence type="ECO:0000256" key="3">
    <source>
        <dbReference type="SAM" id="MobiDB-lite"/>
    </source>
</evidence>
<feature type="domain" description="HTH CENPB-type" evidence="4">
    <location>
        <begin position="59"/>
        <end position="132"/>
    </location>
</feature>
<proteinExistence type="predicted"/>
<dbReference type="PANTHER" id="PTHR12517">
    <property type="entry name" value="VACUOLAR PROTEIN SORTING-ASSOCIATED PROTEIN 13B"/>
    <property type="match status" value="1"/>
</dbReference>
<dbReference type="SUPFAM" id="SSF46689">
    <property type="entry name" value="Homeodomain-like"/>
    <property type="match status" value="1"/>
</dbReference>
<reference evidence="5 6" key="1">
    <citation type="submission" date="2023-02" db="EMBL/GenBank/DDBJ databases">
        <title>LHISI_Scaffold_Assembly.</title>
        <authorList>
            <person name="Stuart O.P."/>
            <person name="Cleave R."/>
            <person name="Magrath M.J.L."/>
            <person name="Mikheyev A.S."/>
        </authorList>
    </citation>
    <scope>NUCLEOTIDE SEQUENCE [LARGE SCALE GENOMIC DNA]</scope>
    <source>
        <strain evidence="5">Daus_M_001</strain>
        <tissue evidence="5">Leg muscle</tissue>
    </source>
</reference>
<dbReference type="InterPro" id="IPR006600">
    <property type="entry name" value="HTH_CenpB_DNA-bd_dom"/>
</dbReference>
<feature type="region of interest" description="Disordered" evidence="3">
    <location>
        <begin position="1047"/>
        <end position="1091"/>
    </location>
</feature>
<dbReference type="PROSITE" id="PS51253">
    <property type="entry name" value="HTH_CENPB"/>
    <property type="match status" value="1"/>
</dbReference>
<dbReference type="InterPro" id="IPR004875">
    <property type="entry name" value="DDE_SF_endonuclease_dom"/>
</dbReference>
<protein>
    <recommendedName>
        <fullName evidence="4">HTH CENPB-type domain-containing protein</fullName>
    </recommendedName>
</protein>
<dbReference type="PANTHER" id="PTHR12517:SF0">
    <property type="entry name" value="INTERMEMBRANE LIPID TRANSFER PROTEIN VPS13B"/>
    <property type="match status" value="1"/>
</dbReference>
<feature type="region of interest" description="Disordered" evidence="3">
    <location>
        <begin position="1515"/>
        <end position="1548"/>
    </location>
</feature>
<dbReference type="SMART" id="SM00674">
    <property type="entry name" value="CENPB"/>
    <property type="match status" value="1"/>
</dbReference>
<comment type="caution">
    <text evidence="5">The sequence shown here is derived from an EMBL/GenBank/DDBJ whole genome shotgun (WGS) entry which is preliminary data.</text>
</comment>
<dbReference type="InterPro" id="IPR009057">
    <property type="entry name" value="Homeodomain-like_sf"/>
</dbReference>
<evidence type="ECO:0000256" key="1">
    <source>
        <dbReference type="ARBA" id="ARBA00004123"/>
    </source>
</evidence>
<dbReference type="Pfam" id="PF03221">
    <property type="entry name" value="HTH_Tnp_Tc5"/>
    <property type="match status" value="1"/>
</dbReference>
<dbReference type="Pfam" id="PF03184">
    <property type="entry name" value="DDE_1"/>
    <property type="match status" value="1"/>
</dbReference>
<name>A0ABQ9G9T2_9NEOP</name>
<evidence type="ECO:0000259" key="4">
    <source>
        <dbReference type="PROSITE" id="PS51253"/>
    </source>
</evidence>
<accession>A0ABQ9G9T2</accession>
<sequence>MKMNYHTPPVEQWGTSVRQINSGCRRSNNTNFKVLVVNEAVRTNSCAAARCEVLIQHGRLPKTKKRHFSEVDERVALFVRAKCDEGKLITWEIMLMKAIEVAAELDVPKAEFKVSIGWCRRMRRRFGLTLQRTTTVCQKLPADGRELHPYIILKRKTKLREKPLNVILRVQEKGRPGALLGQRGMLVVDSFCGHVTPEVKASLQMEKTDLVIIPSGMTFQLQVLDVAVNKPFKDKMKALYNDWLLCDNHPLTPSGKIKKPSVTQLCAWISAAWMSVKREVALLRKEAALKMTICGRMSVKREVALLRKEAALKMTICGRMSVKREVALLRKEAALKMTICGRMSVKREVALLRKEAALKMTICGRMSVKREVALLRKEAALKMTICGRMSVKREVALLRKEAALKMTICGRKSVKKGSGTSEEGSCSEDDYLWMSVKREVALLRKEAALKMTICGRMSVKREVALLRKEAALKMTICGRMSVKREVALLRKEAALKMTICGRMSVKREVALLRKEAALKMTICGRMSVKREVALLRKEAALKMTICGRMSVKREVALLRKEAALKMTICGRMSVKREVALLRKEAALKMTICGRMSVKREVALLRKEAALKMTICGRMSVKREVALLRKEAALKMTICGRMSVKREVALLRKEAALKMTICGRMSVKREVALLRKEAALKMTICGRMSVKREVALLRKEAALKMTICGRMSVKREVALLRKEAALKMTICGRMSVKREVALLRKEAALKMTMQLHQNKTRITKKYHIFQAKDVLIPPRVVFAVSYLSRGLEKGLLPPPPKVSPPAGAGWEEVRTRKEANVQRSIARLHSRWDLSVPHIIGAGQLAVGRYKIILAGHGETAAATAVVTGLVQFITTARLWENMQTDAIHVNADNPVGRLVVRPDIYQHAERAQLLSVPGSEVEDRQYQLDIGGLSLHTGAWRELARVLGQPMSSASALHTMSENPALEWNNLAPCDEGILPHVTLLPVISRLNLCAVLAPAIFYRDVLVCGASLEMSITTAVHASISLSQVLLGTTLLTEVLRVLDSDQGRSSPAQPHRTDEPEDSGVDCADVSSVTDEKRSPLGVATTSTTNVSEHVASKSKLSYSSLQAAAHRRSLATRKQQPEKVTPVVKAPPLIVPVEVLFTAGTVSFTLYEVLDQCTFDNDIVLSAQQNEKSMKGSALAGESMVPLLRVVIAEPHVFVSHLSLCHKMQASCFDLSVHCCVGEQAYCSSIPKQEHFSTPILETKAGDSHPDTGIPPSFLTAIWSKSIGKAAFLELELGRPTKLDISVELLTHLQQMTSKLLDTFSTSYAQREQIVKGSNSAHQVENLTGEDSVFTMLRSFLSHTSKMHVNSQQVMVVLGMSDGWAASLSIICLSCSMSGPMHPPVDRIVANSTLSCLTVSTSHCGESRLLLNPWTVNTAVNICWDNHLIVPQVHCLSSFTFPITVVFMRVRRAETASKYPFELKPLPNELEYLIPRERTAELRRLPRPVYLSGREMSLGCANLWFYGSPHQPRTSMSTKTNKPKPTATPTSEAAPSVSRVKPQPPQPQVKLAQVQVSMDSDCILLDVGPDHLRCIQHLWQEYSLSLLSAIDPGKPPETVSTWMAPGAEPRQDQHYHDDLRAGAFRYSDAESTGRDELPLPYQVAFWADPPTMAWRYPQPRALTKVDVFPVPFQLATAKHASRDQVLCSLEYWCECRSSYQLYATFQLSEQEMCRLELPQAPRIVASCAWRVQLFIRSPSSNDDEDDEDVPHLHVSPRALAACMLVDSFYSLDLIPQLQLSVSVSSLQLSLYNHLREEDVPPMLEGYTMDSLVPESQCFLTLSLDKCRAFVGNWLRGRGCCLIQLGGSISCNVVDYAYLCRHCIVEPFAAQVEVVATDVAHVSCVTKLVVLKLGPPVAHTLAVSAESWLQALGSSRHQVILTKYVICNDTMRPIRFGQAGTDEDILLMSKHCHMYVWRTQKAKPLLRVGIEEGLWVWCESFPVNSDEMHWCPVSDCGRKELNILVKVVSLSATQKVVIISGQLVIMNKLVQHLECQVIPLLDDNTKSLNDVQNFIVAGNSTVPSILVDSSSKLVLRIRFHGQDSMWSGDIPLSKNTNHFKPWLVKVPLQDKGQFLSVWCRVIIQKMGARRSRVLAILCPLYMICSHLAAPAKVMIDTPGLQVHLESEVKGRGEIQQLYCPGTIDHTHSLTFRLHSEVPASDPVPLSYTMIDQREFFAQQFSEDVNLDDVLESLTTVKQLHWPYLGKEYDGIKWKLVDQPETDVRVKYEPLNEFCSTLLVSLQPWALFANTLGAQVCLIVGGSAVCQIPHSGVVSPPKLPGTFHVEMAWCGVQYSSQALQLARLEQNTSFYMPRITGLIPVQGNTQVCLQSSKSVVFANIVSDVAKEMHIISIQPRYIILNCSLSALEVVALAVNSGKKHMYTGGESISLPASSMEGIPLVHFTKLDDGEECLTPYVAFSGGAGFSCPLRLSSTRARQNFTVPCKSGAVTNCTYVLTMQERNGQVFVAVLAEPHPPLLVHNKCQFDLLCAQVSVDKDHQIVEETPEFDYCCVVGALSSAYYSMPLLSERFPSLGRWGAVSHVAFAIRSEDIPEWSLSFCILESREQFVHVPRHGDVKVKVETLCHTAHVTIESVSHVEISARDIRSRLSNKDVPISSQTLMTVPPCGIGVDDRKVDNEAACDTYQTQQMTVYEVPTLSPLNQLIIARFEVFLQGLCVKMFDDVPKQKLERTEVILLSCDSVCLEMEACGQSGVRRGIGVSLIIGDMQLDNQMFYNGGYDFAVIFTGQSKSCMGTSFSLYTPAFGLIEQIRSQALINVGVFFEQVWNDDGEILSGVKNLDINIGPLCAYIEDTFVVNIIDYLLHFLPHKLIYIPKHLLEPHSISSVSVIPEEVWWSLSQLASPLRINCFTIRPIFLMMSIHSSAKLYIAIDHSPLHFASFDQCCVVTTPYRLGHALTMHYMYGAIFGAGWVVGSLELIGSPGGLARTVGTGLRDFVYLPYQGIFQGPWGFLVGVTHGSASLMKHVTAGTLSSVTKLAASIARNIDRLSLDQEHLERTEELRRRRPRGIGEGLIQGLTGLGISLLGAIGGIAHHPLQSVLSDGASPRGLAAGVGRGLVGAVTKPLSGAAELLALTGQGLLHGAGWSTQLQVRRQPAVEHISAGANSILKYGWKLVAGLAAGRHTLLHVADATLRTPSGGYKPVALVLTTQALFVVDSEEDVTQRVLSLSELCVAERCPDPTLLSFQFKMPAMPMDMDPASHARVVDYVRHSTSLMHGGNDDIHSEAGTSQSEGSSCEQGHLDTPLTFLISPLWRNYFVCVLELAKRHSQGRGFAVL</sequence>
<feature type="compositionally biased region" description="Polar residues" evidence="3">
    <location>
        <begin position="3285"/>
        <end position="3296"/>
    </location>
</feature>
<keyword evidence="2" id="KW-0238">DNA-binding</keyword>
<keyword evidence="6" id="KW-1185">Reference proteome</keyword>